<proteinExistence type="predicted"/>
<accession>A0ABR5TN54</accession>
<organism evidence="1 2">
    <name type="scientific">Gemelliphila asaccharolytica</name>
    <dbReference type="NCBI Taxonomy" id="502393"/>
    <lineage>
        <taxon>Bacteria</taxon>
        <taxon>Bacillati</taxon>
        <taxon>Bacillota</taxon>
        <taxon>Bacilli</taxon>
        <taxon>Bacillales</taxon>
        <taxon>Gemellaceae</taxon>
        <taxon>Gemelliphila</taxon>
    </lineage>
</organism>
<dbReference type="RefSeq" id="WP_066128812.1">
    <property type="nucleotide sequence ID" value="NZ_KQ959858.1"/>
</dbReference>
<gene>
    <name evidence="1" type="ORF">HMPREF1871_00209</name>
</gene>
<dbReference type="EMBL" id="LSDB01000005">
    <property type="protein sequence ID" value="KXB58817.1"/>
    <property type="molecule type" value="Genomic_DNA"/>
</dbReference>
<protein>
    <submittedName>
        <fullName evidence="1">Uncharacterized protein</fullName>
    </submittedName>
</protein>
<keyword evidence="2" id="KW-1185">Reference proteome</keyword>
<evidence type="ECO:0000313" key="1">
    <source>
        <dbReference type="EMBL" id="KXB58817.1"/>
    </source>
</evidence>
<name>A0ABR5TN54_9BACL</name>
<sequence length="98" mass="11615">MYTTNLSNLESPHLIYSDDDEYSQDFNTELNYNSEIISDYADERYNCNELILDRTEDDFSDYSMEMGLTMNYSYDNDFKYDEVSISNDQIMLENASDK</sequence>
<reference evidence="1 2" key="1">
    <citation type="submission" date="2016-01" db="EMBL/GenBank/DDBJ databases">
        <authorList>
            <person name="Mitreva M."/>
            <person name="Pepin K.H."/>
            <person name="Mihindukulasuriya K.A."/>
            <person name="Fulton R."/>
            <person name="Fronick C."/>
            <person name="O'Laughlin M."/>
            <person name="Miner T."/>
            <person name="Herter B."/>
            <person name="Rosa B.A."/>
            <person name="Cordes M."/>
            <person name="Tomlinson C."/>
            <person name="Wollam A."/>
            <person name="Palsikar V.B."/>
            <person name="Mardis E.R."/>
            <person name="Wilson R.K."/>
        </authorList>
    </citation>
    <scope>NUCLEOTIDE SEQUENCE [LARGE SCALE GENOMIC DNA]</scope>
    <source>
        <strain evidence="1 2">KA00071</strain>
    </source>
</reference>
<evidence type="ECO:0000313" key="2">
    <source>
        <dbReference type="Proteomes" id="UP000070467"/>
    </source>
</evidence>
<dbReference type="Proteomes" id="UP000070467">
    <property type="component" value="Unassembled WGS sequence"/>
</dbReference>
<comment type="caution">
    <text evidence="1">The sequence shown here is derived from an EMBL/GenBank/DDBJ whole genome shotgun (WGS) entry which is preliminary data.</text>
</comment>